<dbReference type="Proteomes" id="UP000285750">
    <property type="component" value="Unassembled WGS sequence"/>
</dbReference>
<dbReference type="EMBL" id="QRUY01000011">
    <property type="protein sequence ID" value="RGS08306.1"/>
    <property type="molecule type" value="Genomic_DNA"/>
</dbReference>
<accession>A0A412H6Y2</accession>
<gene>
    <name evidence="1" type="ORF">DWY14_06810</name>
</gene>
<evidence type="ECO:0000313" key="1">
    <source>
        <dbReference type="EMBL" id="RGS08306.1"/>
    </source>
</evidence>
<reference evidence="1 2" key="1">
    <citation type="submission" date="2018-08" db="EMBL/GenBank/DDBJ databases">
        <title>A genome reference for cultivated species of the human gut microbiota.</title>
        <authorList>
            <person name="Zou Y."/>
            <person name="Xue W."/>
            <person name="Luo G."/>
        </authorList>
    </citation>
    <scope>NUCLEOTIDE SEQUENCE [LARGE SCALE GENOMIC DNA]</scope>
    <source>
        <strain evidence="1 2">AF24-16AC</strain>
    </source>
</reference>
<sequence>MVPADSRRIPRVPRYSGYHYASSCFEYRTVTVSGQPFQAVLLTRVLATPWSYNPTHAVTCVVWALPRSLATTGGIIVIFFSCRY</sequence>
<organism evidence="1 2">
    <name type="scientific">Phocaeicola plebeius</name>
    <dbReference type="NCBI Taxonomy" id="310297"/>
    <lineage>
        <taxon>Bacteria</taxon>
        <taxon>Pseudomonadati</taxon>
        <taxon>Bacteroidota</taxon>
        <taxon>Bacteroidia</taxon>
        <taxon>Bacteroidales</taxon>
        <taxon>Bacteroidaceae</taxon>
        <taxon>Phocaeicola</taxon>
    </lineage>
</organism>
<evidence type="ECO:0000313" key="2">
    <source>
        <dbReference type="Proteomes" id="UP000285750"/>
    </source>
</evidence>
<name>A0A412H6Y2_9BACT</name>
<protein>
    <submittedName>
        <fullName evidence="1">Uncharacterized protein</fullName>
    </submittedName>
</protein>
<comment type="caution">
    <text evidence="1">The sequence shown here is derived from an EMBL/GenBank/DDBJ whole genome shotgun (WGS) entry which is preliminary data.</text>
</comment>
<dbReference type="AlphaFoldDB" id="A0A412H6Y2"/>
<proteinExistence type="predicted"/>